<dbReference type="EMBL" id="GGEC01002467">
    <property type="protein sequence ID" value="MBW82950.1"/>
    <property type="molecule type" value="Transcribed_RNA"/>
</dbReference>
<evidence type="ECO:0000313" key="1">
    <source>
        <dbReference type="EMBL" id="MBW82950.1"/>
    </source>
</evidence>
<organism evidence="1">
    <name type="scientific">Rhizophora mucronata</name>
    <name type="common">Asiatic mangrove</name>
    <dbReference type="NCBI Taxonomy" id="61149"/>
    <lineage>
        <taxon>Eukaryota</taxon>
        <taxon>Viridiplantae</taxon>
        <taxon>Streptophyta</taxon>
        <taxon>Embryophyta</taxon>
        <taxon>Tracheophyta</taxon>
        <taxon>Spermatophyta</taxon>
        <taxon>Magnoliopsida</taxon>
        <taxon>eudicotyledons</taxon>
        <taxon>Gunneridae</taxon>
        <taxon>Pentapetalae</taxon>
        <taxon>rosids</taxon>
        <taxon>fabids</taxon>
        <taxon>Malpighiales</taxon>
        <taxon>Rhizophoraceae</taxon>
        <taxon>Rhizophora</taxon>
    </lineage>
</organism>
<name>A0A2P2INZ5_RHIMU</name>
<dbReference type="AlphaFoldDB" id="A0A2P2INZ5"/>
<reference evidence="1" key="1">
    <citation type="submission" date="2018-02" db="EMBL/GenBank/DDBJ databases">
        <title>Rhizophora mucronata_Transcriptome.</title>
        <authorList>
            <person name="Meera S.P."/>
            <person name="Sreeshan A."/>
            <person name="Augustine A."/>
        </authorList>
    </citation>
    <scope>NUCLEOTIDE SEQUENCE</scope>
    <source>
        <tissue evidence="1">Leaf</tissue>
    </source>
</reference>
<proteinExistence type="predicted"/>
<accession>A0A2P2INZ5</accession>
<sequence>MTNSYMHCNLHFDNIFVSKWNEMSAKKFPNRLCLSKRVSS</sequence>
<protein>
    <submittedName>
        <fullName evidence="1">Uncharacterized protein</fullName>
    </submittedName>
</protein>